<keyword evidence="2 3" id="KW-0342">GTP-binding</keyword>
<dbReference type="STRING" id="1817772.A2527_07145"/>
<protein>
    <recommendedName>
        <fullName evidence="3">Ribosome biogenesis GTPase A</fullName>
    </recommendedName>
</protein>
<evidence type="ECO:0000256" key="1">
    <source>
        <dbReference type="ARBA" id="ARBA00022741"/>
    </source>
</evidence>
<dbReference type="CDD" id="cd01856">
    <property type="entry name" value="YlqF"/>
    <property type="match status" value="1"/>
</dbReference>
<dbReference type="NCBIfam" id="TIGR03596">
    <property type="entry name" value="GTPase_YlqF"/>
    <property type="match status" value="1"/>
</dbReference>
<evidence type="ECO:0000259" key="5">
    <source>
        <dbReference type="Pfam" id="PF01926"/>
    </source>
</evidence>
<dbReference type="Pfam" id="PF01926">
    <property type="entry name" value="MMR_HSR1"/>
    <property type="match status" value="1"/>
</dbReference>
<keyword evidence="1 3" id="KW-0547">Nucleotide-binding</keyword>
<organism evidence="6 7">
    <name type="scientific">Candidatus Lambdaproteobacteria bacterium RIFOXYD2_FULL_50_16</name>
    <dbReference type="NCBI Taxonomy" id="1817772"/>
    <lineage>
        <taxon>Bacteria</taxon>
        <taxon>Pseudomonadati</taxon>
        <taxon>Pseudomonadota</taxon>
        <taxon>Candidatus Lambdaproteobacteria</taxon>
    </lineage>
</organism>
<comment type="similarity">
    <text evidence="3">Belongs to the TRAFAC class YlqF/YawG GTPase family. MTG1 subfamily.</text>
</comment>
<feature type="domain" description="G" evidence="5">
    <location>
        <begin position="129"/>
        <end position="198"/>
    </location>
</feature>
<gene>
    <name evidence="6" type="ORF">A2527_07145</name>
</gene>
<evidence type="ECO:0000256" key="3">
    <source>
        <dbReference type="PIRNR" id="PIRNR006230"/>
    </source>
</evidence>
<dbReference type="EMBL" id="MFNE01000022">
    <property type="protein sequence ID" value="OGG95481.1"/>
    <property type="molecule type" value="Genomic_DNA"/>
</dbReference>
<dbReference type="GO" id="GO:0003924">
    <property type="term" value="F:GTPase activity"/>
    <property type="evidence" value="ECO:0007669"/>
    <property type="project" value="TreeGrafter"/>
</dbReference>
<dbReference type="PANTHER" id="PTHR45782:SF4">
    <property type="entry name" value="MITOCHONDRIAL RIBOSOME-ASSOCIATED GTPASE 1"/>
    <property type="match status" value="1"/>
</dbReference>
<evidence type="ECO:0000313" key="7">
    <source>
        <dbReference type="Proteomes" id="UP000178449"/>
    </source>
</evidence>
<dbReference type="GO" id="GO:0005737">
    <property type="term" value="C:cytoplasm"/>
    <property type="evidence" value="ECO:0007669"/>
    <property type="project" value="UniProtKB-SubCell"/>
</dbReference>
<accession>A0A1F6GBJ0</accession>
<dbReference type="AlphaFoldDB" id="A0A1F6GBJ0"/>
<dbReference type="InterPro" id="IPR006073">
    <property type="entry name" value="GTP-bd"/>
</dbReference>
<comment type="subcellular location">
    <subcellularLocation>
        <location evidence="3">Cytoplasm</location>
    </subcellularLocation>
</comment>
<comment type="caution">
    <text evidence="6">The sequence shown here is derived from an EMBL/GenBank/DDBJ whole genome shotgun (WGS) entry which is preliminary data.</text>
</comment>
<dbReference type="Gene3D" id="3.40.50.300">
    <property type="entry name" value="P-loop containing nucleotide triphosphate hydrolases"/>
    <property type="match status" value="1"/>
</dbReference>
<dbReference type="GO" id="GO:0005525">
    <property type="term" value="F:GTP binding"/>
    <property type="evidence" value="ECO:0007669"/>
    <property type="project" value="UniProtKB-KW"/>
</dbReference>
<proteinExistence type="inferred from homology"/>
<comment type="function">
    <text evidence="3">Required for a late step of 50S ribosomal subunit assembly. Has GTPase activity.</text>
</comment>
<evidence type="ECO:0000313" key="6">
    <source>
        <dbReference type="EMBL" id="OGG95481.1"/>
    </source>
</evidence>
<dbReference type="GO" id="GO:0006412">
    <property type="term" value="P:translation"/>
    <property type="evidence" value="ECO:0007669"/>
    <property type="project" value="TreeGrafter"/>
</dbReference>
<keyword evidence="3" id="KW-0963">Cytoplasm</keyword>
<dbReference type="Gene3D" id="1.10.1580.10">
    <property type="match status" value="1"/>
</dbReference>
<evidence type="ECO:0000256" key="2">
    <source>
        <dbReference type="ARBA" id="ARBA00023134"/>
    </source>
</evidence>
<feature type="binding site" evidence="4">
    <location>
        <position position="180"/>
    </location>
    <ligand>
        <name>GTP</name>
        <dbReference type="ChEBI" id="CHEBI:37565"/>
    </ligand>
</feature>
<dbReference type="SUPFAM" id="SSF52540">
    <property type="entry name" value="P-loop containing nucleoside triphosphate hydrolases"/>
    <property type="match status" value="1"/>
</dbReference>
<evidence type="ECO:0000256" key="4">
    <source>
        <dbReference type="PIRSR" id="PIRSR006230-1"/>
    </source>
</evidence>
<dbReference type="PANTHER" id="PTHR45782">
    <property type="entry name" value="MITOCHONDRIAL RIBOSOME-ASSOCIATED GTPASE 1"/>
    <property type="match status" value="1"/>
</dbReference>
<dbReference type="InterPro" id="IPR023179">
    <property type="entry name" value="GTP-bd_ortho_bundle_sf"/>
</dbReference>
<reference evidence="6 7" key="1">
    <citation type="journal article" date="2016" name="Nat. Commun.">
        <title>Thousands of microbial genomes shed light on interconnected biogeochemical processes in an aquifer system.</title>
        <authorList>
            <person name="Anantharaman K."/>
            <person name="Brown C.T."/>
            <person name="Hug L.A."/>
            <person name="Sharon I."/>
            <person name="Castelle C.J."/>
            <person name="Probst A.J."/>
            <person name="Thomas B.C."/>
            <person name="Singh A."/>
            <person name="Wilkins M.J."/>
            <person name="Karaoz U."/>
            <person name="Brodie E.L."/>
            <person name="Williams K.H."/>
            <person name="Hubbard S.S."/>
            <person name="Banfield J.F."/>
        </authorList>
    </citation>
    <scope>NUCLEOTIDE SEQUENCE [LARGE SCALE GENOMIC DNA]</scope>
</reference>
<sequence>MSETQTPRINWFPGHMKKALREAIEKVKMVDLVLEVRDARLPFSSGNRDLEEKLGKTKRIILLNKTLYAEPRNLALWEAWYKKQGLVYLAVDALDFRSAKKIIPLAQEMIKVRDQYYIKRGIRPPPLRMMVMGLPNTGKSTLINSLIRKKQAATGNRPGITKNQEWVVIKGNLELLDTPGIMPPRIDSDHVGLSLAAIHAIKDEIPGKQKLALFLMERLLDQRPKDFIERYQITENATPESALEALANQVGALKKGGDLALDKAQATLINDYRRGALGRLVFEVPE</sequence>
<dbReference type="InterPro" id="IPR019991">
    <property type="entry name" value="GTP-bd_ribosome_bgen"/>
</dbReference>
<name>A0A1F6GBJ0_9PROT</name>
<dbReference type="InterPro" id="IPR016478">
    <property type="entry name" value="GTPase_MTG1"/>
</dbReference>
<dbReference type="PIRSF" id="PIRSF006230">
    <property type="entry name" value="MG442"/>
    <property type="match status" value="1"/>
</dbReference>
<dbReference type="InterPro" id="IPR027417">
    <property type="entry name" value="P-loop_NTPase"/>
</dbReference>
<dbReference type="Proteomes" id="UP000178449">
    <property type="component" value="Unassembled WGS sequence"/>
</dbReference>
<feature type="binding site" evidence="4">
    <location>
        <begin position="136"/>
        <end position="141"/>
    </location>
    <ligand>
        <name>GTP</name>
        <dbReference type="ChEBI" id="CHEBI:37565"/>
    </ligand>
</feature>